<sequence length="100" mass="11622">METSDKMKNLRHLRWSMQSNLIVNKIRTLLPKMKLLRQMSEKEMRRIYCGFGKRIQVVQIWILKTIELVITETTHATSLAVDFDTEIPDACSSAETSHVS</sequence>
<protein>
    <submittedName>
        <fullName evidence="1">Uncharacterized protein</fullName>
    </submittedName>
</protein>
<dbReference type="Proteomes" id="UP001516400">
    <property type="component" value="Unassembled WGS sequence"/>
</dbReference>
<dbReference type="EMBL" id="JABFTP020000124">
    <property type="protein sequence ID" value="KAL3278555.1"/>
    <property type="molecule type" value="Genomic_DNA"/>
</dbReference>
<name>A0ABD2NJI7_9CUCU</name>
<reference evidence="1 2" key="1">
    <citation type="journal article" date="2021" name="BMC Biol.">
        <title>Horizontally acquired antibacterial genes associated with adaptive radiation of ladybird beetles.</title>
        <authorList>
            <person name="Li H.S."/>
            <person name="Tang X.F."/>
            <person name="Huang Y.H."/>
            <person name="Xu Z.Y."/>
            <person name="Chen M.L."/>
            <person name="Du X.Y."/>
            <person name="Qiu B.Y."/>
            <person name="Chen P.T."/>
            <person name="Zhang W."/>
            <person name="Slipinski A."/>
            <person name="Escalona H.E."/>
            <person name="Waterhouse R.M."/>
            <person name="Zwick A."/>
            <person name="Pang H."/>
        </authorList>
    </citation>
    <scope>NUCLEOTIDE SEQUENCE [LARGE SCALE GENOMIC DNA]</scope>
    <source>
        <strain evidence="1">SYSU2018</strain>
    </source>
</reference>
<organism evidence="1 2">
    <name type="scientific">Cryptolaemus montrouzieri</name>
    <dbReference type="NCBI Taxonomy" id="559131"/>
    <lineage>
        <taxon>Eukaryota</taxon>
        <taxon>Metazoa</taxon>
        <taxon>Ecdysozoa</taxon>
        <taxon>Arthropoda</taxon>
        <taxon>Hexapoda</taxon>
        <taxon>Insecta</taxon>
        <taxon>Pterygota</taxon>
        <taxon>Neoptera</taxon>
        <taxon>Endopterygota</taxon>
        <taxon>Coleoptera</taxon>
        <taxon>Polyphaga</taxon>
        <taxon>Cucujiformia</taxon>
        <taxon>Coccinelloidea</taxon>
        <taxon>Coccinellidae</taxon>
        <taxon>Scymninae</taxon>
        <taxon>Scymnini</taxon>
        <taxon>Cryptolaemus</taxon>
    </lineage>
</organism>
<keyword evidence="2" id="KW-1185">Reference proteome</keyword>
<gene>
    <name evidence="1" type="ORF">HHI36_016101</name>
</gene>
<dbReference type="AlphaFoldDB" id="A0ABD2NJI7"/>
<proteinExistence type="predicted"/>
<evidence type="ECO:0000313" key="2">
    <source>
        <dbReference type="Proteomes" id="UP001516400"/>
    </source>
</evidence>
<accession>A0ABD2NJI7</accession>
<comment type="caution">
    <text evidence="1">The sequence shown here is derived from an EMBL/GenBank/DDBJ whole genome shotgun (WGS) entry which is preliminary data.</text>
</comment>
<evidence type="ECO:0000313" key="1">
    <source>
        <dbReference type="EMBL" id="KAL3278555.1"/>
    </source>
</evidence>